<organism evidence="4 5">
    <name type="scientific">Triparma strigata</name>
    <dbReference type="NCBI Taxonomy" id="1606541"/>
    <lineage>
        <taxon>Eukaryota</taxon>
        <taxon>Sar</taxon>
        <taxon>Stramenopiles</taxon>
        <taxon>Ochrophyta</taxon>
        <taxon>Bolidophyceae</taxon>
        <taxon>Parmales</taxon>
        <taxon>Triparmaceae</taxon>
        <taxon>Triparma</taxon>
    </lineage>
</organism>
<dbReference type="OrthoDB" id="10350629at2759"/>
<keyword evidence="2" id="KW-0812">Transmembrane</keyword>
<feature type="compositionally biased region" description="Polar residues" evidence="1">
    <location>
        <begin position="27"/>
        <end position="46"/>
    </location>
</feature>
<protein>
    <submittedName>
        <fullName evidence="4">Uncharacterized protein</fullName>
    </submittedName>
</protein>
<evidence type="ECO:0000256" key="3">
    <source>
        <dbReference type="SAM" id="SignalP"/>
    </source>
</evidence>
<dbReference type="Proteomes" id="UP001165085">
    <property type="component" value="Unassembled WGS sequence"/>
</dbReference>
<feature type="transmembrane region" description="Helical" evidence="2">
    <location>
        <begin position="256"/>
        <end position="274"/>
    </location>
</feature>
<comment type="caution">
    <text evidence="4">The sequence shown here is derived from an EMBL/GenBank/DDBJ whole genome shotgun (WGS) entry which is preliminary data.</text>
</comment>
<keyword evidence="2" id="KW-0472">Membrane</keyword>
<accession>A0A9W7ETV9</accession>
<reference evidence="5" key="1">
    <citation type="journal article" date="2023" name="Commun. Biol.">
        <title>Genome analysis of Parmales, the sister group of diatoms, reveals the evolutionary specialization of diatoms from phago-mixotrophs to photoautotrophs.</title>
        <authorList>
            <person name="Ban H."/>
            <person name="Sato S."/>
            <person name="Yoshikawa S."/>
            <person name="Yamada K."/>
            <person name="Nakamura Y."/>
            <person name="Ichinomiya M."/>
            <person name="Sato N."/>
            <person name="Blanc-Mathieu R."/>
            <person name="Endo H."/>
            <person name="Kuwata A."/>
            <person name="Ogata H."/>
        </authorList>
    </citation>
    <scope>NUCLEOTIDE SEQUENCE [LARGE SCALE GENOMIC DNA]</scope>
    <source>
        <strain evidence="5">NIES 3701</strain>
    </source>
</reference>
<feature type="region of interest" description="Disordered" evidence="1">
    <location>
        <begin position="27"/>
        <end position="47"/>
    </location>
</feature>
<feature type="signal peptide" evidence="3">
    <location>
        <begin position="1"/>
        <end position="18"/>
    </location>
</feature>
<evidence type="ECO:0000313" key="5">
    <source>
        <dbReference type="Proteomes" id="UP001165085"/>
    </source>
</evidence>
<proteinExistence type="predicted"/>
<dbReference type="EMBL" id="BRXY01000363">
    <property type="protein sequence ID" value="GMH89810.1"/>
    <property type="molecule type" value="Genomic_DNA"/>
</dbReference>
<evidence type="ECO:0000256" key="2">
    <source>
        <dbReference type="SAM" id="Phobius"/>
    </source>
</evidence>
<feature type="chain" id="PRO_5040728750" evidence="3">
    <location>
        <begin position="19"/>
        <end position="348"/>
    </location>
</feature>
<feature type="transmembrane region" description="Helical" evidence="2">
    <location>
        <begin position="295"/>
        <end position="316"/>
    </location>
</feature>
<keyword evidence="2" id="KW-1133">Transmembrane helix</keyword>
<dbReference type="AlphaFoldDB" id="A0A9W7ETV9"/>
<keyword evidence="3" id="KW-0732">Signal</keyword>
<evidence type="ECO:0000256" key="1">
    <source>
        <dbReference type="SAM" id="MobiDB-lite"/>
    </source>
</evidence>
<feature type="transmembrane region" description="Helical" evidence="2">
    <location>
        <begin position="322"/>
        <end position="341"/>
    </location>
</feature>
<evidence type="ECO:0000313" key="4">
    <source>
        <dbReference type="EMBL" id="GMH89810.1"/>
    </source>
</evidence>
<keyword evidence="5" id="KW-1185">Reference proteome</keyword>
<sequence>MKLQILTLIAAVATLVSGNDESYGYSDLSTGNGDRTDGTSNAQGSAAPSWKNMGMKALRCVENAGSYDILWAFYYDGNRQCKFNYQATMSTPVVEFVKMYLEDLKERAEDDGTATENESEFEINEEYFECTAGQDAYGNNAYFQLGCSQESMFKIDLIPFATNACNTNYLSSIVTADVDSDYSSNIDLTNYQITFGDDGCSTCIDPNKAAETDADQDGLDEESVCEGLWSYSMFCTDECEMLGLTGGDNTWDVHQIGILVGELALFTALLFVIGKKRSRMPIKDRLIEEATAASVGFKRTYVFGIMIGCLILVAMLAAAKMVYVTIGIMAFLNLVALGYLVKIGLFSK</sequence>
<name>A0A9W7ETV9_9STRA</name>
<gene>
    <name evidence="4" type="ORF">TrST_g9228</name>
</gene>